<comment type="catalytic activity">
    <reaction evidence="1 9">
        <text>4-hydroxy-4-methyl-2-oxoglutarate = 2 pyruvate</text>
        <dbReference type="Rhea" id="RHEA:22748"/>
        <dbReference type="ChEBI" id="CHEBI:15361"/>
        <dbReference type="ChEBI" id="CHEBI:58276"/>
        <dbReference type="EC" id="4.1.3.17"/>
    </reaction>
</comment>
<dbReference type="EC" id="4.1.3.17" evidence="9"/>
<evidence type="ECO:0000313" key="11">
    <source>
        <dbReference type="Proteomes" id="UP001597231"/>
    </source>
</evidence>
<evidence type="ECO:0000256" key="4">
    <source>
        <dbReference type="ARBA" id="ARBA00011233"/>
    </source>
</evidence>
<reference evidence="11" key="1">
    <citation type="journal article" date="2019" name="Int. J. Syst. Evol. Microbiol.">
        <title>The Global Catalogue of Microorganisms (GCM) 10K type strain sequencing project: providing services to taxonomists for standard genome sequencing and annotation.</title>
        <authorList>
            <consortium name="The Broad Institute Genomics Platform"/>
            <consortium name="The Broad Institute Genome Sequencing Center for Infectious Disease"/>
            <person name="Wu L."/>
            <person name="Ma J."/>
        </authorList>
    </citation>
    <scope>NUCLEOTIDE SEQUENCE [LARGE SCALE GENOMIC DNA]</scope>
    <source>
        <strain evidence="11">CCUG 53915</strain>
    </source>
</reference>
<organism evidence="10 11">
    <name type="scientific">Sporosarcina contaminans</name>
    <dbReference type="NCBI Taxonomy" id="633403"/>
    <lineage>
        <taxon>Bacteria</taxon>
        <taxon>Bacillati</taxon>
        <taxon>Bacillota</taxon>
        <taxon>Bacilli</taxon>
        <taxon>Bacillales</taxon>
        <taxon>Caryophanaceae</taxon>
        <taxon>Sporosarcina</taxon>
    </lineage>
</organism>
<dbReference type="EMBL" id="JBHTLT010000128">
    <property type="protein sequence ID" value="MFD1206699.1"/>
    <property type="molecule type" value="Genomic_DNA"/>
</dbReference>
<evidence type="ECO:0000256" key="8">
    <source>
        <dbReference type="ARBA" id="ARBA00047973"/>
    </source>
</evidence>
<dbReference type="SUPFAM" id="SSF89562">
    <property type="entry name" value="RraA-like"/>
    <property type="match status" value="1"/>
</dbReference>
<dbReference type="PANTHER" id="PTHR33254">
    <property type="entry name" value="4-HYDROXY-4-METHYL-2-OXOGLUTARATE ALDOLASE 3-RELATED"/>
    <property type="match status" value="1"/>
</dbReference>
<dbReference type="Pfam" id="PF03737">
    <property type="entry name" value="RraA-like"/>
    <property type="match status" value="1"/>
</dbReference>
<evidence type="ECO:0000256" key="2">
    <source>
        <dbReference type="ARBA" id="ARBA00001968"/>
    </source>
</evidence>
<name>A0ABW3U244_9BACL</name>
<evidence type="ECO:0000256" key="7">
    <source>
        <dbReference type="ARBA" id="ARBA00025046"/>
    </source>
</evidence>
<evidence type="ECO:0000256" key="9">
    <source>
        <dbReference type="RuleBase" id="RU004338"/>
    </source>
</evidence>
<accession>A0ABW3U244</accession>
<dbReference type="Proteomes" id="UP001597231">
    <property type="component" value="Unassembled WGS sequence"/>
</dbReference>
<dbReference type="PANTHER" id="PTHR33254:SF4">
    <property type="entry name" value="4-HYDROXY-4-METHYL-2-OXOGLUTARATE ALDOLASE 3-RELATED"/>
    <property type="match status" value="1"/>
</dbReference>
<dbReference type="InterPro" id="IPR005493">
    <property type="entry name" value="RraA/RraA-like"/>
</dbReference>
<sequence length="161" mass="17496">MEFKTADLCDEYAKELSFCTAPFHSFGKRKRFSGPIVTVRAFEDNVLVKEALQSLKEGDVLVVDGGGSMRCAMLGDKLGSIATERKAAGIIINGCVRDSADLSEMDIGILALGTNPFKSNKEGKGERGVSLFFGDIDWVEGHYVYADEDGIVVANRQLLHS</sequence>
<dbReference type="NCBIfam" id="NF006875">
    <property type="entry name" value="PRK09372.1"/>
    <property type="match status" value="1"/>
</dbReference>
<proteinExistence type="inferred from homology"/>
<keyword evidence="5 9" id="KW-0479">Metal-binding</keyword>
<comment type="function">
    <text evidence="7 9">Catalyzes the aldol cleavage of 4-hydroxy-4-methyl-2-oxoglutarate (HMG) into 2 molecules of pyruvate. Also contains a secondary oxaloacetate (OAA) decarboxylase activity due to the common pyruvate enolate transition state formed following C-C bond cleavage in the retro-aldol and decarboxylation reactions.</text>
</comment>
<dbReference type="EC" id="4.1.1.112" evidence="9"/>
<evidence type="ECO:0000256" key="5">
    <source>
        <dbReference type="ARBA" id="ARBA00022723"/>
    </source>
</evidence>
<evidence type="ECO:0000256" key="3">
    <source>
        <dbReference type="ARBA" id="ARBA00008621"/>
    </source>
</evidence>
<evidence type="ECO:0000313" key="10">
    <source>
        <dbReference type="EMBL" id="MFD1206699.1"/>
    </source>
</evidence>
<comment type="catalytic activity">
    <reaction evidence="8 9">
        <text>oxaloacetate + H(+) = pyruvate + CO2</text>
        <dbReference type="Rhea" id="RHEA:15641"/>
        <dbReference type="ChEBI" id="CHEBI:15361"/>
        <dbReference type="ChEBI" id="CHEBI:15378"/>
        <dbReference type="ChEBI" id="CHEBI:16452"/>
        <dbReference type="ChEBI" id="CHEBI:16526"/>
        <dbReference type="EC" id="4.1.1.112"/>
    </reaction>
</comment>
<dbReference type="RefSeq" id="WP_336822080.1">
    <property type="nucleotide sequence ID" value="NZ_JBHTLT010000128.1"/>
</dbReference>
<protein>
    <recommendedName>
        <fullName evidence="9">4-hydroxy-4-methyl-2-oxoglutarate aldolase</fullName>
        <shortName evidence="9">HMG aldolase</shortName>
        <ecNumber evidence="9">4.1.1.112</ecNumber>
        <ecNumber evidence="9">4.1.3.17</ecNumber>
    </recommendedName>
    <alternativeName>
        <fullName evidence="9">Oxaloacetate decarboxylase</fullName>
    </alternativeName>
</protein>
<dbReference type="InterPro" id="IPR036704">
    <property type="entry name" value="RraA/RraA-like_sf"/>
</dbReference>
<keyword evidence="6 9" id="KW-0456">Lyase</keyword>
<comment type="caution">
    <text evidence="10">The sequence shown here is derived from an EMBL/GenBank/DDBJ whole genome shotgun (WGS) entry which is preliminary data.</text>
</comment>
<evidence type="ECO:0000256" key="1">
    <source>
        <dbReference type="ARBA" id="ARBA00001342"/>
    </source>
</evidence>
<gene>
    <name evidence="10" type="primary">rraA</name>
    <name evidence="10" type="ORF">ACFQ38_16505</name>
</gene>
<comment type="subunit">
    <text evidence="4 9">Homotrimer.</text>
</comment>
<comment type="cofactor">
    <cofactor evidence="2 9">
        <name>a divalent metal cation</name>
        <dbReference type="ChEBI" id="CHEBI:60240"/>
    </cofactor>
</comment>
<dbReference type="CDD" id="cd16841">
    <property type="entry name" value="RraA_family"/>
    <property type="match status" value="1"/>
</dbReference>
<dbReference type="NCBIfam" id="TIGR01935">
    <property type="entry name" value="NOT-MenG"/>
    <property type="match status" value="1"/>
</dbReference>
<comment type="similarity">
    <text evidence="3 9">Belongs to the class II aldolase/RraA-like family.</text>
</comment>
<dbReference type="Gene3D" id="3.50.30.40">
    <property type="entry name" value="Ribonuclease E inhibitor RraA/RraA-like"/>
    <property type="match status" value="1"/>
</dbReference>
<keyword evidence="11" id="KW-1185">Reference proteome</keyword>
<evidence type="ECO:0000256" key="6">
    <source>
        <dbReference type="ARBA" id="ARBA00023239"/>
    </source>
</evidence>
<dbReference type="InterPro" id="IPR010203">
    <property type="entry name" value="RraA"/>
</dbReference>